<dbReference type="InterPro" id="IPR007421">
    <property type="entry name" value="Schlafen_AlbA_2_dom"/>
</dbReference>
<dbReference type="Proteomes" id="UP000183954">
    <property type="component" value="Unassembled WGS sequence"/>
</dbReference>
<reference evidence="3" key="1">
    <citation type="submission" date="2016-11" db="EMBL/GenBank/DDBJ databases">
        <authorList>
            <person name="Varghese N."/>
            <person name="Submissions S."/>
        </authorList>
    </citation>
    <scope>NUCLEOTIDE SEQUENCE [LARGE SCALE GENOMIC DNA]</scope>
    <source>
        <strain evidence="3">DSM 15449</strain>
    </source>
</reference>
<feature type="domain" description="Schlafen AlbA-2" evidence="1">
    <location>
        <begin position="19"/>
        <end position="147"/>
    </location>
</feature>
<gene>
    <name evidence="2" type="ORF">SAMN02746098_04554</name>
</gene>
<evidence type="ECO:0000259" key="1">
    <source>
        <dbReference type="Pfam" id="PF04326"/>
    </source>
</evidence>
<dbReference type="AlphaFoldDB" id="A0A1M6DL23"/>
<keyword evidence="3" id="KW-1185">Reference proteome</keyword>
<accession>A0A1M6DL23</accession>
<dbReference type="InterPro" id="IPR038461">
    <property type="entry name" value="Schlafen_AlbA_2_dom_sf"/>
</dbReference>
<proteinExistence type="predicted"/>
<evidence type="ECO:0000313" key="3">
    <source>
        <dbReference type="Proteomes" id="UP000183954"/>
    </source>
</evidence>
<dbReference type="OrthoDB" id="869451at2"/>
<dbReference type="EMBL" id="FQXJ01000024">
    <property type="protein sequence ID" value="SHI73956.1"/>
    <property type="molecule type" value="Genomic_DNA"/>
</dbReference>
<dbReference type="Gene3D" id="3.30.950.30">
    <property type="entry name" value="Schlafen, AAA domain"/>
    <property type="match status" value="1"/>
</dbReference>
<dbReference type="Pfam" id="PF04326">
    <property type="entry name" value="SLFN_AlbA_2"/>
    <property type="match status" value="1"/>
</dbReference>
<dbReference type="RefSeq" id="WP_073032442.1">
    <property type="nucleotide sequence ID" value="NZ_FQXJ01000024.1"/>
</dbReference>
<name>A0A1M6DL23_9FIRM</name>
<protein>
    <submittedName>
        <fullName evidence="2">Putative DNA-binding domain-containing protein</fullName>
    </submittedName>
</protein>
<evidence type="ECO:0000313" key="2">
    <source>
        <dbReference type="EMBL" id="SHI73956.1"/>
    </source>
</evidence>
<sequence>MESFEFEQEIIDLIALKQEGSYWDFKREWHHTLPDLLHDIICMGNNLESRDAYIIIGIDEENDYMVVDTAKDKHRKNTQKIVDFLRDKKFAGGIRPTVYVQTIFLQGQTIDVLVVKNDYNTPFYLAESYQGVYANNIYIRMMDSNTPKTASADRNHVEYLWRKHFRLDASPIDRVLYYLTIRKNWLNAHSETSSIEYYKYYPEYTIEHSSAGEDRDGYVYYLFNQTDRRPHWYDIIIRFHQTVIASLGGAALDGGRYFTSTPKTEGIRFNRSSMDYDIYYKYFIKGTLEYIVHCYYYEDDGDEARHSHDRFLECVLVFETKQEKEEFEDFVFSHQDQHADLAKKVHLPYFPNLDGYRMSAFKREYANACALKELLDNFRNGVVTS</sequence>
<organism evidence="2 3">
    <name type="scientific">Desulfosporosinus lacus DSM 15449</name>
    <dbReference type="NCBI Taxonomy" id="1121420"/>
    <lineage>
        <taxon>Bacteria</taxon>
        <taxon>Bacillati</taxon>
        <taxon>Bacillota</taxon>
        <taxon>Clostridia</taxon>
        <taxon>Eubacteriales</taxon>
        <taxon>Desulfitobacteriaceae</taxon>
        <taxon>Desulfosporosinus</taxon>
    </lineage>
</organism>
<dbReference type="STRING" id="1121420.SAMN02746098_04554"/>
<keyword evidence="2" id="KW-0238">DNA-binding</keyword>
<dbReference type="GO" id="GO:0003677">
    <property type="term" value="F:DNA binding"/>
    <property type="evidence" value="ECO:0007669"/>
    <property type="project" value="UniProtKB-KW"/>
</dbReference>